<name>A0A0V1MYE8_9BILA</name>
<dbReference type="AlphaFoldDB" id="A0A0V1MYE8"/>
<evidence type="ECO:0000313" key="1">
    <source>
        <dbReference type="EMBL" id="KRZ76795.1"/>
    </source>
</evidence>
<evidence type="ECO:0000313" key="2">
    <source>
        <dbReference type="Proteomes" id="UP000054843"/>
    </source>
</evidence>
<protein>
    <submittedName>
        <fullName evidence="1">Uncharacterized protein</fullName>
    </submittedName>
</protein>
<comment type="caution">
    <text evidence="1">The sequence shown here is derived from an EMBL/GenBank/DDBJ whole genome shotgun (WGS) entry which is preliminary data.</text>
</comment>
<sequence>MKHCCFSRQSCTTVDKEVFPDLVGSVRCQENAALRNENFCRCIKQMLHIISFDEIRTIVSWAIQLSMMVAFDISTHASIYLTSKAKAEVNFTRHIALNISDLWMICLKWINLIRLRTFHLHKRFSYLASFLNYH</sequence>
<reference evidence="1 2" key="1">
    <citation type="submission" date="2015-01" db="EMBL/GenBank/DDBJ databases">
        <title>Evolution of Trichinella species and genotypes.</title>
        <authorList>
            <person name="Korhonen P.K."/>
            <person name="Edoardo P."/>
            <person name="Giuseppe L.R."/>
            <person name="Gasser R.B."/>
        </authorList>
    </citation>
    <scope>NUCLEOTIDE SEQUENCE [LARGE SCALE GENOMIC DNA]</scope>
    <source>
        <strain evidence="1">ISS1980</strain>
    </source>
</reference>
<proteinExistence type="predicted"/>
<gene>
    <name evidence="1" type="ORF">T10_6819</name>
</gene>
<dbReference type="OrthoDB" id="10615745at2759"/>
<dbReference type="Proteomes" id="UP000054843">
    <property type="component" value="Unassembled WGS sequence"/>
</dbReference>
<accession>A0A0V1MYE8</accession>
<dbReference type="EMBL" id="JYDO01000025">
    <property type="protein sequence ID" value="KRZ76795.1"/>
    <property type="molecule type" value="Genomic_DNA"/>
</dbReference>
<organism evidence="1 2">
    <name type="scientific">Trichinella papuae</name>
    <dbReference type="NCBI Taxonomy" id="268474"/>
    <lineage>
        <taxon>Eukaryota</taxon>
        <taxon>Metazoa</taxon>
        <taxon>Ecdysozoa</taxon>
        <taxon>Nematoda</taxon>
        <taxon>Enoplea</taxon>
        <taxon>Dorylaimia</taxon>
        <taxon>Trichinellida</taxon>
        <taxon>Trichinellidae</taxon>
        <taxon>Trichinella</taxon>
    </lineage>
</organism>
<keyword evidence="2" id="KW-1185">Reference proteome</keyword>